<dbReference type="EMBL" id="JBDPZC010000011">
    <property type="protein sequence ID" value="MEO3715051.1"/>
    <property type="molecule type" value="Genomic_DNA"/>
</dbReference>
<accession>A0ABV0GJ56</accession>
<gene>
    <name evidence="1" type="ORF">ABDJ40_19975</name>
</gene>
<dbReference type="CDD" id="cd07818">
    <property type="entry name" value="SRPBCC_1"/>
    <property type="match status" value="1"/>
</dbReference>
<protein>
    <submittedName>
        <fullName evidence="1">SRPBCC family protein</fullName>
    </submittedName>
</protein>
<dbReference type="Gene3D" id="3.30.530.20">
    <property type="match status" value="1"/>
</dbReference>
<sequence>MIKMIGLIVLLLAGVLVAAAFRPDHFRVERRLRIQAPPDTVYGLIQDLHQFNRWNPWLRKEPGAQGEYSGPAAGIGARYGWQGKELGQGSMEITGLQPGREVRLRLDFIKPFEAHNQALFQIQPQADGSCELSWAMEGPSPYLSKLMGLIFNMDRMVGTDFEQGLKNLQQIAEQH</sequence>
<evidence type="ECO:0000313" key="2">
    <source>
        <dbReference type="Proteomes" id="UP001462640"/>
    </source>
</evidence>
<dbReference type="SUPFAM" id="SSF55961">
    <property type="entry name" value="Bet v1-like"/>
    <property type="match status" value="1"/>
</dbReference>
<dbReference type="RefSeq" id="WP_347612294.1">
    <property type="nucleotide sequence ID" value="NZ_JBDPZC010000011.1"/>
</dbReference>
<evidence type="ECO:0000313" key="1">
    <source>
        <dbReference type="EMBL" id="MEO3715051.1"/>
    </source>
</evidence>
<dbReference type="Pfam" id="PF10604">
    <property type="entry name" value="Polyketide_cyc2"/>
    <property type="match status" value="1"/>
</dbReference>
<keyword evidence="2" id="KW-1185">Reference proteome</keyword>
<organism evidence="1 2">
    <name type="scientific">Roseateles flavus</name>
    <dbReference type="NCBI Taxonomy" id="3149041"/>
    <lineage>
        <taxon>Bacteria</taxon>
        <taxon>Pseudomonadati</taxon>
        <taxon>Pseudomonadota</taxon>
        <taxon>Betaproteobacteria</taxon>
        <taxon>Burkholderiales</taxon>
        <taxon>Sphaerotilaceae</taxon>
        <taxon>Roseateles</taxon>
    </lineage>
</organism>
<dbReference type="InterPro" id="IPR023393">
    <property type="entry name" value="START-like_dom_sf"/>
</dbReference>
<comment type="caution">
    <text evidence="1">The sequence shown here is derived from an EMBL/GenBank/DDBJ whole genome shotgun (WGS) entry which is preliminary data.</text>
</comment>
<dbReference type="Proteomes" id="UP001462640">
    <property type="component" value="Unassembled WGS sequence"/>
</dbReference>
<proteinExistence type="predicted"/>
<reference evidence="1 2" key="1">
    <citation type="submission" date="2024-05" db="EMBL/GenBank/DDBJ databases">
        <title>Roseateles sp. 2.12 16S ribosomal RNA gene Genome sequencing and assembly.</title>
        <authorList>
            <person name="Woo H."/>
        </authorList>
    </citation>
    <scope>NUCLEOTIDE SEQUENCE [LARGE SCALE GENOMIC DNA]</scope>
    <source>
        <strain evidence="1 2">2.12</strain>
    </source>
</reference>
<dbReference type="InterPro" id="IPR019587">
    <property type="entry name" value="Polyketide_cyclase/dehydratase"/>
</dbReference>
<name>A0ABV0GJ56_9BURK</name>